<accession>A0A8S5UQG8</accession>
<protein>
    <submittedName>
        <fullName evidence="2">Uncharacterized protein</fullName>
    </submittedName>
</protein>
<sequence length="105" mass="11792">MDKAKLKKLFNELKATTSDVIFTLFMFGMLYLLIHALITDYREGDRIKGSSITVTSKGHEYIIFENARCYICCIHSASCSCQVKKQKSATVPSDSIAGPKKNHLK</sequence>
<proteinExistence type="predicted"/>
<organism evidence="2">
    <name type="scientific">Siphoviridae sp. ctfrT39</name>
    <dbReference type="NCBI Taxonomy" id="2825598"/>
    <lineage>
        <taxon>Viruses</taxon>
        <taxon>Duplodnaviria</taxon>
        <taxon>Heunggongvirae</taxon>
        <taxon>Uroviricota</taxon>
        <taxon>Caudoviricetes</taxon>
    </lineage>
</organism>
<keyword evidence="1" id="KW-0812">Transmembrane</keyword>
<keyword evidence="1" id="KW-0472">Membrane</keyword>
<name>A0A8S5UQG8_9CAUD</name>
<reference evidence="2" key="1">
    <citation type="journal article" date="2021" name="Proc. Natl. Acad. Sci. U.S.A.">
        <title>A Catalog of Tens of Thousands of Viruses from Human Metagenomes Reveals Hidden Associations with Chronic Diseases.</title>
        <authorList>
            <person name="Tisza M.J."/>
            <person name="Buck C.B."/>
        </authorList>
    </citation>
    <scope>NUCLEOTIDE SEQUENCE</scope>
    <source>
        <strain evidence="2">CtfrT39</strain>
    </source>
</reference>
<evidence type="ECO:0000313" key="2">
    <source>
        <dbReference type="EMBL" id="DAF96622.1"/>
    </source>
</evidence>
<evidence type="ECO:0000256" key="1">
    <source>
        <dbReference type="SAM" id="Phobius"/>
    </source>
</evidence>
<dbReference type="EMBL" id="BK016120">
    <property type="protein sequence ID" value="DAF96622.1"/>
    <property type="molecule type" value="Genomic_DNA"/>
</dbReference>
<feature type="transmembrane region" description="Helical" evidence="1">
    <location>
        <begin position="20"/>
        <end position="38"/>
    </location>
</feature>
<keyword evidence="1" id="KW-1133">Transmembrane helix</keyword>